<dbReference type="NCBIfam" id="TIGR04366">
    <property type="entry name" value="cupin_WbuC"/>
    <property type="match status" value="1"/>
</dbReference>
<accession>A0A1G8IDJ9</accession>
<dbReference type="CDD" id="cd07005">
    <property type="entry name" value="cupin_WbuC-like"/>
    <property type="match status" value="1"/>
</dbReference>
<proteinExistence type="predicted"/>
<organism evidence="2 3">
    <name type="scientific">Propionivibrio dicarboxylicus</name>
    <dbReference type="NCBI Taxonomy" id="83767"/>
    <lineage>
        <taxon>Bacteria</taxon>
        <taxon>Pseudomonadati</taxon>
        <taxon>Pseudomonadota</taxon>
        <taxon>Betaproteobacteria</taxon>
        <taxon>Rhodocyclales</taxon>
        <taxon>Rhodocyclaceae</taxon>
        <taxon>Propionivibrio</taxon>
    </lineage>
</organism>
<gene>
    <name evidence="2" type="ORF">SAMN05660652_02961</name>
</gene>
<dbReference type="OrthoDB" id="981227at2"/>
<dbReference type="Pfam" id="PF19480">
    <property type="entry name" value="DUF6016"/>
    <property type="match status" value="1"/>
</dbReference>
<dbReference type="EMBL" id="FNCY01000014">
    <property type="protein sequence ID" value="SDI16974.1"/>
    <property type="molecule type" value="Genomic_DNA"/>
</dbReference>
<feature type="domain" description="Cupin fold metalloprotein WbuC cupin" evidence="1">
    <location>
        <begin position="7"/>
        <end position="89"/>
    </location>
</feature>
<evidence type="ECO:0000313" key="2">
    <source>
        <dbReference type="EMBL" id="SDI16974.1"/>
    </source>
</evidence>
<dbReference type="Proteomes" id="UP000198607">
    <property type="component" value="Unassembled WGS sequence"/>
</dbReference>
<dbReference type="InterPro" id="IPR011051">
    <property type="entry name" value="RmlC_Cupin_sf"/>
</dbReference>
<sequence length="160" mass="17087">MTTVRMIDHALLTQVCSEAASSPRGRKNFNFHGDNADPAHRLLNAFEPGSYVVPHRHLDAAKDETILVLRGVLGLVIFDDDGGVVQATALSATGPACGVDIPHGVYHTVFACVPETVMFESKGGPFMPLSSEERAPWAPAEGSDGATAYLRTLMARVDGR</sequence>
<reference evidence="2 3" key="1">
    <citation type="submission" date="2016-10" db="EMBL/GenBank/DDBJ databases">
        <authorList>
            <person name="de Groot N.N."/>
        </authorList>
    </citation>
    <scope>NUCLEOTIDE SEQUENCE [LARGE SCALE GENOMIC DNA]</scope>
    <source>
        <strain evidence="2 3">DSM 5885</strain>
    </source>
</reference>
<evidence type="ECO:0000313" key="3">
    <source>
        <dbReference type="Proteomes" id="UP000198607"/>
    </source>
</evidence>
<dbReference type="InterPro" id="IPR046058">
    <property type="entry name" value="WbuC_cupin"/>
</dbReference>
<dbReference type="STRING" id="83767.SAMN05660652_02961"/>
<dbReference type="SUPFAM" id="SSF51182">
    <property type="entry name" value="RmlC-like cupins"/>
    <property type="match status" value="1"/>
</dbReference>
<keyword evidence="3" id="KW-1185">Reference proteome</keyword>
<dbReference type="InterPro" id="IPR027565">
    <property type="entry name" value="Cupin_WbuC"/>
</dbReference>
<dbReference type="AlphaFoldDB" id="A0A1G8IDJ9"/>
<name>A0A1G8IDJ9_9RHOO</name>
<protein>
    <submittedName>
        <fullName evidence="2">Cupin fold metalloprotein, WbuC family</fullName>
    </submittedName>
</protein>
<evidence type="ECO:0000259" key="1">
    <source>
        <dbReference type="Pfam" id="PF19480"/>
    </source>
</evidence>